<organism evidence="2 3">
    <name type="scientific">Mycolicibacterium vanbaalenii (strain DSM 7251 / JCM 13017 / BCRC 16820 / KCTC 9966 / NRRL B-24157 / PYR-1)</name>
    <name type="common">Mycobacterium vanbaalenii</name>
    <dbReference type="NCBI Taxonomy" id="350058"/>
    <lineage>
        <taxon>Bacteria</taxon>
        <taxon>Bacillati</taxon>
        <taxon>Actinomycetota</taxon>
        <taxon>Actinomycetes</taxon>
        <taxon>Mycobacteriales</taxon>
        <taxon>Mycobacteriaceae</taxon>
        <taxon>Mycolicibacterium</taxon>
    </lineage>
</organism>
<dbReference type="STRING" id="350058.Mvan_4828"/>
<evidence type="ECO:0000313" key="3">
    <source>
        <dbReference type="Proteomes" id="UP000009159"/>
    </source>
</evidence>
<dbReference type="EMBL" id="CP000511">
    <property type="protein sequence ID" value="ABM15601.1"/>
    <property type="molecule type" value="Genomic_DNA"/>
</dbReference>
<evidence type="ECO:0000313" key="2">
    <source>
        <dbReference type="EMBL" id="ABM15601.1"/>
    </source>
</evidence>
<keyword evidence="3" id="KW-1185">Reference proteome</keyword>
<gene>
    <name evidence="2" type="ordered locus">Mvan_4828</name>
</gene>
<feature type="compositionally biased region" description="Polar residues" evidence="1">
    <location>
        <begin position="63"/>
        <end position="81"/>
    </location>
</feature>
<feature type="compositionally biased region" description="Polar residues" evidence="1">
    <location>
        <begin position="37"/>
        <end position="55"/>
    </location>
</feature>
<dbReference type="HOGENOM" id="CLU_2570230_0_0_11"/>
<name>A1TEK1_MYCVP</name>
<accession>A1TEK1</accession>
<sequence>MPLSHADRARAFALPGVAHVGDRTGLSRTLIGEGDQFQRSAHAQRCSEPQSPPSRRSNRVSEKWSQGQNCRTQTLPTGYSA</sequence>
<proteinExistence type="predicted"/>
<dbReference type="Proteomes" id="UP000009159">
    <property type="component" value="Chromosome"/>
</dbReference>
<reference evidence="2" key="1">
    <citation type="submission" date="2006-12" db="EMBL/GenBank/DDBJ databases">
        <title>Complete sequence of Mycobacterium vanbaalenii PYR-1.</title>
        <authorList>
            <consortium name="US DOE Joint Genome Institute"/>
            <person name="Copeland A."/>
            <person name="Lucas S."/>
            <person name="Lapidus A."/>
            <person name="Barry K."/>
            <person name="Detter J.C."/>
            <person name="Glavina del Rio T."/>
            <person name="Hammon N."/>
            <person name="Israni S."/>
            <person name="Dalin E."/>
            <person name="Tice H."/>
            <person name="Pitluck S."/>
            <person name="Singan V."/>
            <person name="Schmutz J."/>
            <person name="Larimer F."/>
            <person name="Land M."/>
            <person name="Hauser L."/>
            <person name="Kyrpides N."/>
            <person name="Anderson I.J."/>
            <person name="Miller C."/>
            <person name="Richardson P."/>
        </authorList>
    </citation>
    <scope>NUCLEOTIDE SEQUENCE [LARGE SCALE GENOMIC DNA]</scope>
    <source>
        <strain evidence="2">PYR-1</strain>
    </source>
</reference>
<evidence type="ECO:0000256" key="1">
    <source>
        <dbReference type="SAM" id="MobiDB-lite"/>
    </source>
</evidence>
<dbReference type="KEGG" id="mva:Mvan_4828"/>
<dbReference type="AlphaFoldDB" id="A1TEK1"/>
<protein>
    <submittedName>
        <fullName evidence="2">Uncharacterized protein</fullName>
    </submittedName>
</protein>
<feature type="region of interest" description="Disordered" evidence="1">
    <location>
        <begin position="36"/>
        <end position="81"/>
    </location>
</feature>